<evidence type="ECO:0008006" key="5">
    <source>
        <dbReference type="Google" id="ProtNLM"/>
    </source>
</evidence>
<dbReference type="InterPro" id="IPR036779">
    <property type="entry name" value="LysM_dom_sf"/>
</dbReference>
<name>A0A1H8RYF6_9ACTN</name>
<feature type="compositionally biased region" description="Low complexity" evidence="1">
    <location>
        <begin position="141"/>
        <end position="162"/>
    </location>
</feature>
<sequence>MSLRRLATTTVVMAVAALLLAALTPELPGPAVLSDPQGFADEAGPDALVVAAVGLSAWVAWGWGALGLLLTALSAAPGLAGALARGAGRLVLPESARRAAAVALGVGLTMGVPALSACSTPAQPVAAVESLPQLPPVPDWPIAAAPSGTTGPTDTPAAAGPVPDWPAGEPDGPATGPATEPDGEPAAAPAGDPPGGHVVVRGDCLWEIAAADLRARTGTHPAPPDVSRAVAAWWTANRDVIGPDPDLLLPGQVLRAPAVPTDPAESETRR</sequence>
<feature type="transmembrane region" description="Helical" evidence="2">
    <location>
        <begin position="58"/>
        <end position="84"/>
    </location>
</feature>
<dbReference type="Gene3D" id="3.10.350.10">
    <property type="entry name" value="LysM domain"/>
    <property type="match status" value="1"/>
</dbReference>
<feature type="region of interest" description="Disordered" evidence="1">
    <location>
        <begin position="137"/>
        <end position="198"/>
    </location>
</feature>
<evidence type="ECO:0000256" key="1">
    <source>
        <dbReference type="SAM" id="MobiDB-lite"/>
    </source>
</evidence>
<keyword evidence="2" id="KW-0812">Transmembrane</keyword>
<keyword evidence="2" id="KW-1133">Transmembrane helix</keyword>
<protein>
    <recommendedName>
        <fullName evidence="5">LysM domain-containing protein</fullName>
    </recommendedName>
</protein>
<dbReference type="Proteomes" id="UP000198960">
    <property type="component" value="Unassembled WGS sequence"/>
</dbReference>
<dbReference type="RefSeq" id="WP_091941529.1">
    <property type="nucleotide sequence ID" value="NZ_FOEE01000003.1"/>
</dbReference>
<proteinExistence type="predicted"/>
<accession>A0A1H8RYF6</accession>
<reference evidence="4" key="1">
    <citation type="submission" date="2016-10" db="EMBL/GenBank/DDBJ databases">
        <authorList>
            <person name="Varghese N."/>
            <person name="Submissions S."/>
        </authorList>
    </citation>
    <scope>NUCLEOTIDE SEQUENCE [LARGE SCALE GENOMIC DNA]</scope>
    <source>
        <strain evidence="4">DSM 45413</strain>
    </source>
</reference>
<keyword evidence="4" id="KW-1185">Reference proteome</keyword>
<gene>
    <name evidence="3" type="ORF">SAMN05660991_01427</name>
</gene>
<dbReference type="AlphaFoldDB" id="A0A1H8RYF6"/>
<dbReference type="STRING" id="673521.SAMN05660991_01427"/>
<organism evidence="3 4">
    <name type="scientific">Trujillonella endophytica</name>
    <dbReference type="NCBI Taxonomy" id="673521"/>
    <lineage>
        <taxon>Bacteria</taxon>
        <taxon>Bacillati</taxon>
        <taxon>Actinomycetota</taxon>
        <taxon>Actinomycetes</taxon>
        <taxon>Geodermatophilales</taxon>
        <taxon>Geodermatophilaceae</taxon>
        <taxon>Trujillonella</taxon>
    </lineage>
</organism>
<feature type="compositionally biased region" description="Low complexity" evidence="1">
    <location>
        <begin position="176"/>
        <end position="190"/>
    </location>
</feature>
<dbReference type="OrthoDB" id="3210682at2"/>
<evidence type="ECO:0000256" key="2">
    <source>
        <dbReference type="SAM" id="Phobius"/>
    </source>
</evidence>
<dbReference type="CDD" id="cd00118">
    <property type="entry name" value="LysM"/>
    <property type="match status" value="1"/>
</dbReference>
<dbReference type="EMBL" id="FOEE01000003">
    <property type="protein sequence ID" value="SEO71471.1"/>
    <property type="molecule type" value="Genomic_DNA"/>
</dbReference>
<dbReference type="InterPro" id="IPR018392">
    <property type="entry name" value="LysM"/>
</dbReference>
<evidence type="ECO:0000313" key="3">
    <source>
        <dbReference type="EMBL" id="SEO71471.1"/>
    </source>
</evidence>
<keyword evidence="2" id="KW-0472">Membrane</keyword>
<evidence type="ECO:0000313" key="4">
    <source>
        <dbReference type="Proteomes" id="UP000198960"/>
    </source>
</evidence>